<evidence type="ECO:0008006" key="3">
    <source>
        <dbReference type="Google" id="ProtNLM"/>
    </source>
</evidence>
<dbReference type="AlphaFoldDB" id="A0A840HVW6"/>
<reference evidence="1 2" key="1">
    <citation type="submission" date="2020-08" db="EMBL/GenBank/DDBJ databases">
        <title>Genomic Encyclopedia of Type Strains, Phase IV (KMG-IV): sequencing the most valuable type-strain genomes for metagenomic binning, comparative biology and taxonomic classification.</title>
        <authorList>
            <person name="Goeker M."/>
        </authorList>
    </citation>
    <scope>NUCLEOTIDE SEQUENCE [LARGE SCALE GENOMIC DNA]</scope>
    <source>
        <strain evidence="1 2">DSM 7465</strain>
    </source>
</reference>
<dbReference type="PANTHER" id="PTHR37953">
    <property type="entry name" value="UPF0127 PROTEIN MJ1496"/>
    <property type="match status" value="1"/>
</dbReference>
<dbReference type="Pfam" id="PF02643">
    <property type="entry name" value="DUF192"/>
    <property type="match status" value="1"/>
</dbReference>
<comment type="caution">
    <text evidence="1">The sequence shown here is derived from an EMBL/GenBank/DDBJ whole genome shotgun (WGS) entry which is preliminary data.</text>
</comment>
<evidence type="ECO:0000313" key="1">
    <source>
        <dbReference type="EMBL" id="MBB4641821.1"/>
    </source>
</evidence>
<dbReference type="InterPro" id="IPR038695">
    <property type="entry name" value="Saro_0823-like_sf"/>
</dbReference>
<dbReference type="Gene3D" id="2.60.120.1140">
    <property type="entry name" value="Protein of unknown function DUF192"/>
    <property type="match status" value="1"/>
</dbReference>
<name>A0A840HVW6_9SPHN</name>
<protein>
    <recommendedName>
        <fullName evidence="3">DUF192 domain-containing protein</fullName>
    </recommendedName>
</protein>
<sequence>MRLFLISLALLAACSADKPADKEPQRIMDESGTILLTIHSGAKVHRFQVELARTPDEQAKGLMFRKQLPPMGGMLFPFDPPQVASFWMKNTVIPLDMIFIRPDGTIAHIAANAEPYSLTPVSAGQMNSAVLEIAGGRAAELGIKEDDKVRWTAR</sequence>
<evidence type="ECO:0000313" key="2">
    <source>
        <dbReference type="Proteomes" id="UP000575068"/>
    </source>
</evidence>
<dbReference type="Proteomes" id="UP000575068">
    <property type="component" value="Unassembled WGS sequence"/>
</dbReference>
<dbReference type="PANTHER" id="PTHR37953:SF1">
    <property type="entry name" value="UPF0127 PROTEIN MJ1496"/>
    <property type="match status" value="1"/>
</dbReference>
<dbReference type="EMBL" id="JACHOV010000007">
    <property type="protein sequence ID" value="MBB4641821.1"/>
    <property type="molecule type" value="Genomic_DNA"/>
</dbReference>
<proteinExistence type="predicted"/>
<gene>
    <name evidence="1" type="ORF">HNQ99_002134</name>
</gene>
<dbReference type="RefSeq" id="WP_184475607.1">
    <property type="nucleotide sequence ID" value="NZ_JACHOV010000007.1"/>
</dbReference>
<dbReference type="InterPro" id="IPR003795">
    <property type="entry name" value="DUF192"/>
</dbReference>
<organism evidence="1 2">
    <name type="scientific">Rhizorhapis suberifaciens</name>
    <name type="common">corky root of lettuce</name>
    <dbReference type="NCBI Taxonomy" id="13656"/>
    <lineage>
        <taxon>Bacteria</taxon>
        <taxon>Pseudomonadati</taxon>
        <taxon>Pseudomonadota</taxon>
        <taxon>Alphaproteobacteria</taxon>
        <taxon>Sphingomonadales</taxon>
        <taxon>Sphingomonadaceae</taxon>
        <taxon>Rhizorhapis</taxon>
    </lineage>
</organism>
<accession>A0A840HVW6</accession>
<keyword evidence="2" id="KW-1185">Reference proteome</keyword>